<evidence type="ECO:0000256" key="1">
    <source>
        <dbReference type="SAM" id="SignalP"/>
    </source>
</evidence>
<name>A0AAE0NK45_9PEZI</name>
<keyword evidence="3" id="KW-1185">Reference proteome</keyword>
<organism evidence="2 3">
    <name type="scientific">Lasiosphaeria ovina</name>
    <dbReference type="NCBI Taxonomy" id="92902"/>
    <lineage>
        <taxon>Eukaryota</taxon>
        <taxon>Fungi</taxon>
        <taxon>Dikarya</taxon>
        <taxon>Ascomycota</taxon>
        <taxon>Pezizomycotina</taxon>
        <taxon>Sordariomycetes</taxon>
        <taxon>Sordariomycetidae</taxon>
        <taxon>Sordariales</taxon>
        <taxon>Lasiosphaeriaceae</taxon>
        <taxon>Lasiosphaeria</taxon>
    </lineage>
</organism>
<feature type="chain" id="PRO_5042002155" evidence="1">
    <location>
        <begin position="36"/>
        <end position="90"/>
    </location>
</feature>
<feature type="signal peptide" evidence="1">
    <location>
        <begin position="1"/>
        <end position="35"/>
    </location>
</feature>
<evidence type="ECO:0000313" key="3">
    <source>
        <dbReference type="Proteomes" id="UP001287356"/>
    </source>
</evidence>
<accession>A0AAE0NK45</accession>
<keyword evidence="1" id="KW-0732">Signal</keyword>
<dbReference type="Proteomes" id="UP001287356">
    <property type="component" value="Unassembled WGS sequence"/>
</dbReference>
<protein>
    <submittedName>
        <fullName evidence="2">Uncharacterized protein</fullName>
    </submittedName>
</protein>
<sequence>MGVHTISSGAMDGLTAFLSLLFSIINCVCYGAGQAVPAISSLLPELYPPIKCSVRPSISVAQYSCYNLVGIIRGLRWWRSRLVEGKGVTV</sequence>
<evidence type="ECO:0000313" key="2">
    <source>
        <dbReference type="EMBL" id="KAK3382874.1"/>
    </source>
</evidence>
<reference evidence="2" key="2">
    <citation type="submission" date="2023-06" db="EMBL/GenBank/DDBJ databases">
        <authorList>
            <consortium name="Lawrence Berkeley National Laboratory"/>
            <person name="Haridas S."/>
            <person name="Hensen N."/>
            <person name="Bonometti L."/>
            <person name="Westerberg I."/>
            <person name="Brannstrom I.O."/>
            <person name="Guillou S."/>
            <person name="Cros-Aarteil S."/>
            <person name="Calhoun S."/>
            <person name="Kuo A."/>
            <person name="Mondo S."/>
            <person name="Pangilinan J."/>
            <person name="Riley R."/>
            <person name="Labutti K."/>
            <person name="Andreopoulos B."/>
            <person name="Lipzen A."/>
            <person name="Chen C."/>
            <person name="Yanf M."/>
            <person name="Daum C."/>
            <person name="Ng V."/>
            <person name="Clum A."/>
            <person name="Steindorff A."/>
            <person name="Ohm R."/>
            <person name="Martin F."/>
            <person name="Silar P."/>
            <person name="Natvig D."/>
            <person name="Lalanne C."/>
            <person name="Gautier V."/>
            <person name="Ament-Velasquez S.L."/>
            <person name="Kruys A."/>
            <person name="Hutchinson M.I."/>
            <person name="Powell A.J."/>
            <person name="Barry K."/>
            <person name="Miller A.N."/>
            <person name="Grigoriev I.V."/>
            <person name="Debuchy R."/>
            <person name="Gladieux P."/>
            <person name="Thoren M.H."/>
            <person name="Johannesson H."/>
        </authorList>
    </citation>
    <scope>NUCLEOTIDE SEQUENCE</scope>
    <source>
        <strain evidence="2">CBS 958.72</strain>
    </source>
</reference>
<reference evidence="2" key="1">
    <citation type="journal article" date="2023" name="Mol. Phylogenet. Evol.">
        <title>Genome-scale phylogeny and comparative genomics of the fungal order Sordariales.</title>
        <authorList>
            <person name="Hensen N."/>
            <person name="Bonometti L."/>
            <person name="Westerberg I."/>
            <person name="Brannstrom I.O."/>
            <person name="Guillou S."/>
            <person name="Cros-Aarteil S."/>
            <person name="Calhoun S."/>
            <person name="Haridas S."/>
            <person name="Kuo A."/>
            <person name="Mondo S."/>
            <person name="Pangilinan J."/>
            <person name="Riley R."/>
            <person name="LaButti K."/>
            <person name="Andreopoulos B."/>
            <person name="Lipzen A."/>
            <person name="Chen C."/>
            <person name="Yan M."/>
            <person name="Daum C."/>
            <person name="Ng V."/>
            <person name="Clum A."/>
            <person name="Steindorff A."/>
            <person name="Ohm R.A."/>
            <person name="Martin F."/>
            <person name="Silar P."/>
            <person name="Natvig D.O."/>
            <person name="Lalanne C."/>
            <person name="Gautier V."/>
            <person name="Ament-Velasquez S.L."/>
            <person name="Kruys A."/>
            <person name="Hutchinson M.I."/>
            <person name="Powell A.J."/>
            <person name="Barry K."/>
            <person name="Miller A.N."/>
            <person name="Grigoriev I.V."/>
            <person name="Debuchy R."/>
            <person name="Gladieux P."/>
            <person name="Hiltunen Thoren M."/>
            <person name="Johannesson H."/>
        </authorList>
    </citation>
    <scope>NUCLEOTIDE SEQUENCE</scope>
    <source>
        <strain evidence="2">CBS 958.72</strain>
    </source>
</reference>
<proteinExistence type="predicted"/>
<comment type="caution">
    <text evidence="2">The sequence shown here is derived from an EMBL/GenBank/DDBJ whole genome shotgun (WGS) entry which is preliminary data.</text>
</comment>
<dbReference type="EMBL" id="JAULSN010000001">
    <property type="protein sequence ID" value="KAK3382874.1"/>
    <property type="molecule type" value="Genomic_DNA"/>
</dbReference>
<dbReference type="AlphaFoldDB" id="A0AAE0NK45"/>
<gene>
    <name evidence="2" type="ORF">B0T24DRAFT_25926</name>
</gene>